<keyword evidence="3" id="KW-1185">Reference proteome</keyword>
<dbReference type="RefSeq" id="WP_186873418.1">
    <property type="nucleotide sequence ID" value="NZ_JACOOR010000005.1"/>
</dbReference>
<sequence>MKRKIQFGAAFISAVLLLAVTGCGSSKEELPPTEEGQEALQNASVLTMKGDLDDIVADSDIWADGQAAGHIQERGFWDSKYTISTGSDESWFYLRYVTDEPINDVEGVISGNTYGYYDMNDNCLGYAQKQILETDTLERDWYTVFMDADGNPKDYLADDDIMRIFDYDGNVIATGSFSFGGFFHYDEYTIEVKEEEGSERKMDFGDKMCAFLGIRYKVNSDYGG</sequence>
<dbReference type="Proteomes" id="UP000649345">
    <property type="component" value="Unassembled WGS sequence"/>
</dbReference>
<evidence type="ECO:0000313" key="2">
    <source>
        <dbReference type="EMBL" id="MBC5659956.1"/>
    </source>
</evidence>
<evidence type="ECO:0000256" key="1">
    <source>
        <dbReference type="SAM" id="SignalP"/>
    </source>
</evidence>
<accession>A0A923LCR8</accession>
<evidence type="ECO:0008006" key="4">
    <source>
        <dbReference type="Google" id="ProtNLM"/>
    </source>
</evidence>
<reference evidence="2" key="1">
    <citation type="submission" date="2020-08" db="EMBL/GenBank/DDBJ databases">
        <title>Genome public.</title>
        <authorList>
            <person name="Liu C."/>
            <person name="Sun Q."/>
        </authorList>
    </citation>
    <scope>NUCLEOTIDE SEQUENCE</scope>
    <source>
        <strain evidence="2">NSJ-68</strain>
    </source>
</reference>
<comment type="caution">
    <text evidence="2">The sequence shown here is derived from an EMBL/GenBank/DDBJ whole genome shotgun (WGS) entry which is preliminary data.</text>
</comment>
<evidence type="ECO:0000313" key="3">
    <source>
        <dbReference type="Proteomes" id="UP000649345"/>
    </source>
</evidence>
<keyword evidence="1" id="KW-0732">Signal</keyword>
<dbReference type="EMBL" id="JACOOR010000005">
    <property type="protein sequence ID" value="MBC5659956.1"/>
    <property type="molecule type" value="Genomic_DNA"/>
</dbReference>
<gene>
    <name evidence="2" type="ORF">H8S44_09245</name>
</gene>
<name>A0A923LCR8_9FIRM</name>
<proteinExistence type="predicted"/>
<protein>
    <recommendedName>
        <fullName evidence="4">Lipoprotein</fullName>
    </recommendedName>
</protein>
<feature type="chain" id="PRO_5039489758" description="Lipoprotein" evidence="1">
    <location>
        <begin position="20"/>
        <end position="224"/>
    </location>
</feature>
<organism evidence="2 3">
    <name type="scientific">Anaerosacchariphilus hominis</name>
    <dbReference type="NCBI Taxonomy" id="2763017"/>
    <lineage>
        <taxon>Bacteria</taxon>
        <taxon>Bacillati</taxon>
        <taxon>Bacillota</taxon>
        <taxon>Clostridia</taxon>
        <taxon>Lachnospirales</taxon>
        <taxon>Lachnospiraceae</taxon>
        <taxon>Anaerosacchariphilus</taxon>
    </lineage>
</organism>
<dbReference type="PROSITE" id="PS51257">
    <property type="entry name" value="PROKAR_LIPOPROTEIN"/>
    <property type="match status" value="1"/>
</dbReference>
<dbReference type="AlphaFoldDB" id="A0A923LCR8"/>
<feature type="signal peptide" evidence="1">
    <location>
        <begin position="1"/>
        <end position="19"/>
    </location>
</feature>